<keyword evidence="2" id="KW-1185">Reference proteome</keyword>
<reference evidence="1" key="2">
    <citation type="submission" date="2022-06" db="UniProtKB">
        <authorList>
            <consortium name="EnsemblMetazoa"/>
        </authorList>
    </citation>
    <scope>IDENTIFICATION</scope>
</reference>
<proteinExistence type="predicted"/>
<dbReference type="EMBL" id="CMVM020000351">
    <property type="status" value="NOT_ANNOTATED_CDS"/>
    <property type="molecule type" value="Genomic_DNA"/>
</dbReference>
<evidence type="ECO:0000313" key="2">
    <source>
        <dbReference type="Proteomes" id="UP000024404"/>
    </source>
</evidence>
<protein>
    <submittedName>
        <fullName evidence="1">Uncharacterized protein</fullName>
    </submittedName>
</protein>
<organism evidence="1 2">
    <name type="scientific">Onchocerca volvulus</name>
    <dbReference type="NCBI Taxonomy" id="6282"/>
    <lineage>
        <taxon>Eukaryota</taxon>
        <taxon>Metazoa</taxon>
        <taxon>Ecdysozoa</taxon>
        <taxon>Nematoda</taxon>
        <taxon>Chromadorea</taxon>
        <taxon>Rhabditida</taxon>
        <taxon>Spirurina</taxon>
        <taxon>Spiruromorpha</taxon>
        <taxon>Filarioidea</taxon>
        <taxon>Onchocercidae</taxon>
        <taxon>Onchocerca</taxon>
    </lineage>
</organism>
<evidence type="ECO:0000313" key="1">
    <source>
        <dbReference type="EnsemblMetazoa" id="OVOC11300.1"/>
    </source>
</evidence>
<dbReference type="AlphaFoldDB" id="A0A8R1TKN4"/>
<dbReference type="EMBL" id="CMVM020000350">
    <property type="status" value="NOT_ANNOTATED_CDS"/>
    <property type="molecule type" value="Genomic_DNA"/>
</dbReference>
<dbReference type="EnsemblMetazoa" id="OVOC11300.1">
    <property type="protein sequence ID" value="OVOC11300.1"/>
    <property type="gene ID" value="WBGene00248109"/>
</dbReference>
<accession>A0A8R1TKN4</accession>
<dbReference type="Proteomes" id="UP000024404">
    <property type="component" value="Unassembled WGS sequence"/>
</dbReference>
<sequence>MQLSGLEKRIIAVTGNCFMISLQMNESLYEKITISGSGLVLGPITNATNFENRGESEKT</sequence>
<reference evidence="2" key="1">
    <citation type="submission" date="2013-10" db="EMBL/GenBank/DDBJ databases">
        <title>Genome sequencing of Onchocerca volvulus.</title>
        <authorList>
            <person name="Cotton J."/>
            <person name="Tsai J."/>
            <person name="Stanley E."/>
            <person name="Tracey A."/>
            <person name="Holroyd N."/>
            <person name="Lustigman S."/>
            <person name="Berriman M."/>
        </authorList>
    </citation>
    <scope>NUCLEOTIDE SEQUENCE</scope>
</reference>
<name>A0A8R1TKN4_ONCVO</name>